<evidence type="ECO:0000313" key="2">
    <source>
        <dbReference type="Proteomes" id="UP000799771"/>
    </source>
</evidence>
<dbReference type="EMBL" id="ML977502">
    <property type="protein sequence ID" value="KAF2131601.1"/>
    <property type="molecule type" value="Genomic_DNA"/>
</dbReference>
<organism evidence="1 2">
    <name type="scientific">Dothidotthia symphoricarpi CBS 119687</name>
    <dbReference type="NCBI Taxonomy" id="1392245"/>
    <lineage>
        <taxon>Eukaryota</taxon>
        <taxon>Fungi</taxon>
        <taxon>Dikarya</taxon>
        <taxon>Ascomycota</taxon>
        <taxon>Pezizomycotina</taxon>
        <taxon>Dothideomycetes</taxon>
        <taxon>Pleosporomycetidae</taxon>
        <taxon>Pleosporales</taxon>
        <taxon>Dothidotthiaceae</taxon>
        <taxon>Dothidotthia</taxon>
    </lineage>
</organism>
<dbReference type="Proteomes" id="UP000799771">
    <property type="component" value="Unassembled WGS sequence"/>
</dbReference>
<gene>
    <name evidence="1" type="ORF">P153DRAFT_199512</name>
</gene>
<proteinExistence type="predicted"/>
<sequence>MRSCRVRVLELTGVIPSRIAMLGSVDRWTDPRITPQISVGKILRGDGTGMYPHVAVNSPSRHRSFSRLSGALYLGVLGCVCGRLPTSHPDRNCVWMSIHVSCWTNVLTRGGNQSTPASEFLEARLVVKFESLRQLSQASYLHSQDFQTDKLPQRICGVPNATKGKNSRCETVSIG</sequence>
<dbReference type="AlphaFoldDB" id="A0A6A6AM97"/>
<dbReference type="RefSeq" id="XP_033525988.1">
    <property type="nucleotide sequence ID" value="XM_033662481.1"/>
</dbReference>
<accession>A0A6A6AM97</accession>
<evidence type="ECO:0000313" key="1">
    <source>
        <dbReference type="EMBL" id="KAF2131601.1"/>
    </source>
</evidence>
<reference evidence="1" key="1">
    <citation type="journal article" date="2020" name="Stud. Mycol.">
        <title>101 Dothideomycetes genomes: a test case for predicting lifestyles and emergence of pathogens.</title>
        <authorList>
            <person name="Haridas S."/>
            <person name="Albert R."/>
            <person name="Binder M."/>
            <person name="Bloem J."/>
            <person name="Labutti K."/>
            <person name="Salamov A."/>
            <person name="Andreopoulos B."/>
            <person name="Baker S."/>
            <person name="Barry K."/>
            <person name="Bills G."/>
            <person name="Bluhm B."/>
            <person name="Cannon C."/>
            <person name="Castanera R."/>
            <person name="Culley D."/>
            <person name="Daum C."/>
            <person name="Ezra D."/>
            <person name="Gonzalez J."/>
            <person name="Henrissat B."/>
            <person name="Kuo A."/>
            <person name="Liang C."/>
            <person name="Lipzen A."/>
            <person name="Lutzoni F."/>
            <person name="Magnuson J."/>
            <person name="Mondo S."/>
            <person name="Nolan M."/>
            <person name="Ohm R."/>
            <person name="Pangilinan J."/>
            <person name="Park H.-J."/>
            <person name="Ramirez L."/>
            <person name="Alfaro M."/>
            <person name="Sun H."/>
            <person name="Tritt A."/>
            <person name="Yoshinaga Y."/>
            <person name="Zwiers L.-H."/>
            <person name="Turgeon B."/>
            <person name="Goodwin S."/>
            <person name="Spatafora J."/>
            <person name="Crous P."/>
            <person name="Grigoriev I."/>
        </authorList>
    </citation>
    <scope>NUCLEOTIDE SEQUENCE</scope>
    <source>
        <strain evidence="1">CBS 119687</strain>
    </source>
</reference>
<dbReference type="GeneID" id="54402913"/>
<keyword evidence="2" id="KW-1185">Reference proteome</keyword>
<name>A0A6A6AM97_9PLEO</name>
<protein>
    <submittedName>
        <fullName evidence="1">Uncharacterized protein</fullName>
    </submittedName>
</protein>